<protein>
    <submittedName>
        <fullName evidence="1">Uncharacterized protein</fullName>
    </submittedName>
</protein>
<keyword evidence="2" id="KW-1185">Reference proteome</keyword>
<name>A0AAD4BHA8_BOLED</name>
<sequence>MGEEESFPTPALCQNSRRASVATWAVRVRCEAKYRWRGPLHYINAVDDHPSAFTAVLQEFEGLGARSDILSDADTDNDLRCYVQDATF</sequence>
<evidence type="ECO:0000313" key="2">
    <source>
        <dbReference type="Proteomes" id="UP001194468"/>
    </source>
</evidence>
<dbReference type="InterPro" id="IPR008947">
    <property type="entry name" value="PLipase_C/P1_nuclease_dom_sf"/>
</dbReference>
<gene>
    <name evidence="1" type="ORF">L210DRAFT_979815</name>
</gene>
<reference evidence="1" key="1">
    <citation type="submission" date="2019-10" db="EMBL/GenBank/DDBJ databases">
        <authorList>
            <consortium name="DOE Joint Genome Institute"/>
            <person name="Kuo A."/>
            <person name="Miyauchi S."/>
            <person name="Kiss E."/>
            <person name="Drula E."/>
            <person name="Kohler A."/>
            <person name="Sanchez-Garcia M."/>
            <person name="Andreopoulos B."/>
            <person name="Barry K.W."/>
            <person name="Bonito G."/>
            <person name="Buee M."/>
            <person name="Carver A."/>
            <person name="Chen C."/>
            <person name="Cichocki N."/>
            <person name="Clum A."/>
            <person name="Culley D."/>
            <person name="Crous P.W."/>
            <person name="Fauchery L."/>
            <person name="Girlanda M."/>
            <person name="Hayes R."/>
            <person name="Keri Z."/>
            <person name="LaButti K."/>
            <person name="Lipzen A."/>
            <person name="Lombard V."/>
            <person name="Magnuson J."/>
            <person name="Maillard F."/>
            <person name="Morin E."/>
            <person name="Murat C."/>
            <person name="Nolan M."/>
            <person name="Ohm R."/>
            <person name="Pangilinan J."/>
            <person name="Pereira M."/>
            <person name="Perotto S."/>
            <person name="Peter M."/>
            <person name="Riley R."/>
            <person name="Sitrit Y."/>
            <person name="Stielow B."/>
            <person name="Szollosi G."/>
            <person name="Zifcakova L."/>
            <person name="Stursova M."/>
            <person name="Spatafora J.W."/>
            <person name="Tedersoo L."/>
            <person name="Vaario L.-M."/>
            <person name="Yamada A."/>
            <person name="Yan M."/>
            <person name="Wang P."/>
            <person name="Xu J."/>
            <person name="Bruns T."/>
            <person name="Baldrian P."/>
            <person name="Vilgalys R."/>
            <person name="Henrissat B."/>
            <person name="Grigoriev I.V."/>
            <person name="Hibbett D."/>
            <person name="Nagy L.G."/>
            <person name="Martin F.M."/>
        </authorList>
    </citation>
    <scope>NUCLEOTIDE SEQUENCE</scope>
    <source>
        <strain evidence="1">BED1</strain>
    </source>
</reference>
<dbReference type="GO" id="GO:0016788">
    <property type="term" value="F:hydrolase activity, acting on ester bonds"/>
    <property type="evidence" value="ECO:0007669"/>
    <property type="project" value="InterPro"/>
</dbReference>
<comment type="caution">
    <text evidence="1">The sequence shown here is derived from an EMBL/GenBank/DDBJ whole genome shotgun (WGS) entry which is preliminary data.</text>
</comment>
<dbReference type="Gene3D" id="1.10.575.10">
    <property type="entry name" value="P1 Nuclease"/>
    <property type="match status" value="1"/>
</dbReference>
<dbReference type="Proteomes" id="UP001194468">
    <property type="component" value="Unassembled WGS sequence"/>
</dbReference>
<dbReference type="AlphaFoldDB" id="A0AAD4BHA8"/>
<accession>A0AAD4BHA8</accession>
<reference evidence="1" key="2">
    <citation type="journal article" date="2020" name="Nat. Commun.">
        <title>Large-scale genome sequencing of mycorrhizal fungi provides insights into the early evolution of symbiotic traits.</title>
        <authorList>
            <person name="Miyauchi S."/>
            <person name="Kiss E."/>
            <person name="Kuo A."/>
            <person name="Drula E."/>
            <person name="Kohler A."/>
            <person name="Sanchez-Garcia M."/>
            <person name="Morin E."/>
            <person name="Andreopoulos B."/>
            <person name="Barry K.W."/>
            <person name="Bonito G."/>
            <person name="Buee M."/>
            <person name="Carver A."/>
            <person name="Chen C."/>
            <person name="Cichocki N."/>
            <person name="Clum A."/>
            <person name="Culley D."/>
            <person name="Crous P.W."/>
            <person name="Fauchery L."/>
            <person name="Girlanda M."/>
            <person name="Hayes R.D."/>
            <person name="Keri Z."/>
            <person name="LaButti K."/>
            <person name="Lipzen A."/>
            <person name="Lombard V."/>
            <person name="Magnuson J."/>
            <person name="Maillard F."/>
            <person name="Murat C."/>
            <person name="Nolan M."/>
            <person name="Ohm R.A."/>
            <person name="Pangilinan J."/>
            <person name="Pereira M.F."/>
            <person name="Perotto S."/>
            <person name="Peter M."/>
            <person name="Pfister S."/>
            <person name="Riley R."/>
            <person name="Sitrit Y."/>
            <person name="Stielow J.B."/>
            <person name="Szollosi G."/>
            <person name="Zifcakova L."/>
            <person name="Stursova M."/>
            <person name="Spatafora J.W."/>
            <person name="Tedersoo L."/>
            <person name="Vaario L.M."/>
            <person name="Yamada A."/>
            <person name="Yan M."/>
            <person name="Wang P."/>
            <person name="Xu J."/>
            <person name="Bruns T."/>
            <person name="Baldrian P."/>
            <person name="Vilgalys R."/>
            <person name="Dunand C."/>
            <person name="Henrissat B."/>
            <person name="Grigoriev I.V."/>
            <person name="Hibbett D."/>
            <person name="Nagy L.G."/>
            <person name="Martin F.M."/>
        </authorList>
    </citation>
    <scope>NUCLEOTIDE SEQUENCE</scope>
    <source>
        <strain evidence="1">BED1</strain>
    </source>
</reference>
<dbReference type="EMBL" id="WHUW01000062">
    <property type="protein sequence ID" value="KAF8430521.1"/>
    <property type="molecule type" value="Genomic_DNA"/>
</dbReference>
<evidence type="ECO:0000313" key="1">
    <source>
        <dbReference type="EMBL" id="KAF8430521.1"/>
    </source>
</evidence>
<organism evidence="1 2">
    <name type="scientific">Boletus edulis BED1</name>
    <dbReference type="NCBI Taxonomy" id="1328754"/>
    <lineage>
        <taxon>Eukaryota</taxon>
        <taxon>Fungi</taxon>
        <taxon>Dikarya</taxon>
        <taxon>Basidiomycota</taxon>
        <taxon>Agaricomycotina</taxon>
        <taxon>Agaricomycetes</taxon>
        <taxon>Agaricomycetidae</taxon>
        <taxon>Boletales</taxon>
        <taxon>Boletineae</taxon>
        <taxon>Boletaceae</taxon>
        <taxon>Boletoideae</taxon>
        <taxon>Boletus</taxon>
    </lineage>
</organism>
<proteinExistence type="predicted"/>